<dbReference type="CDD" id="cd11386">
    <property type="entry name" value="MCP_signal"/>
    <property type="match status" value="1"/>
</dbReference>
<organism evidence="9 11">
    <name type="scientific">Moritella viscosa</name>
    <dbReference type="NCBI Taxonomy" id="80854"/>
    <lineage>
        <taxon>Bacteria</taxon>
        <taxon>Pseudomonadati</taxon>
        <taxon>Pseudomonadota</taxon>
        <taxon>Gammaproteobacteria</taxon>
        <taxon>Alteromonadales</taxon>
        <taxon>Moritellaceae</taxon>
        <taxon>Moritella</taxon>
    </lineage>
</organism>
<dbReference type="SMART" id="SM00304">
    <property type="entry name" value="HAMP"/>
    <property type="match status" value="1"/>
</dbReference>
<proteinExistence type="inferred from homology"/>
<dbReference type="Pfam" id="PF00015">
    <property type="entry name" value="MCPsignal"/>
    <property type="match status" value="1"/>
</dbReference>
<feature type="domain" description="HAMP" evidence="7">
    <location>
        <begin position="205"/>
        <end position="258"/>
    </location>
</feature>
<keyword evidence="10" id="KW-1185">Reference proteome</keyword>
<dbReference type="GO" id="GO:0004888">
    <property type="term" value="F:transmembrane signaling receptor activity"/>
    <property type="evidence" value="ECO:0007669"/>
    <property type="project" value="InterPro"/>
</dbReference>
<dbReference type="EMBL" id="FPLJ01000050">
    <property type="protein sequence ID" value="SGY90770.1"/>
    <property type="molecule type" value="Genomic_DNA"/>
</dbReference>
<dbReference type="PRINTS" id="PR00260">
    <property type="entry name" value="CHEMTRNSDUCR"/>
</dbReference>
<sequence>MLQNLSITRKINLALSTLFVLILAISALSQSKQETALVLSILEQQAHEQADTYFDSLNTMMLTGSIGQRETLRHKMLENDNITDIRVVRADKVNQLYGSGLASEQVKDDFDRRALAGEEITQVISTLQGETLLITKPLIASKDYRGTDCTACHNAQEGDVLGAVRLEYSLNNFYQQVQQNILRSSAILAVVLLAGLLLTLFIIRNIILKPISDLTNSMELASDTQDVTTLIEVKNNDEIGRMVTAFNYMMSNFHYSLTHVLNTAEQLEDISTKLSTASAQTYNSANQQKQEAATINASIINMQTQVEDIKAKANMTTQASTQAALQTDKGNVLASATIDEISTLTTQLDHVVDKMHQLGEQTHNVTKILGVINSISEQTNLLALNAAIEAARAGESGRGFAVVAEEVRALAIKTNDSTKEIQTIVSSLIETSNSSFSAMDTAKVTAAEGAVKVSQLADMLNEIAREMQEINQLNNSVAESSITQQELTTDIQHNIETIAVHSDETTLVATHASSISQELLNHSTELLVKVKEFKLN</sequence>
<dbReference type="Gene3D" id="1.10.287.950">
    <property type="entry name" value="Methyl-accepting chemotaxis protein"/>
    <property type="match status" value="1"/>
</dbReference>
<dbReference type="PANTHER" id="PTHR32089">
    <property type="entry name" value="METHYL-ACCEPTING CHEMOTAXIS PROTEIN MCPB"/>
    <property type="match status" value="1"/>
</dbReference>
<evidence type="ECO:0000256" key="5">
    <source>
        <dbReference type="SAM" id="Phobius"/>
    </source>
</evidence>
<dbReference type="GO" id="GO:0007165">
    <property type="term" value="P:signal transduction"/>
    <property type="evidence" value="ECO:0007669"/>
    <property type="project" value="UniProtKB-KW"/>
</dbReference>
<name>A0A090KD19_9GAMM</name>
<dbReference type="STRING" id="80854.MVIS_3885"/>
<dbReference type="SMART" id="SM00283">
    <property type="entry name" value="MA"/>
    <property type="match status" value="1"/>
</dbReference>
<protein>
    <submittedName>
        <fullName evidence="9">Methyl-accepting chemotaxis protein</fullName>
    </submittedName>
</protein>
<dbReference type="HOGENOM" id="CLU_000445_107_27_6"/>
<evidence type="ECO:0000313" key="11">
    <source>
        <dbReference type="Proteomes" id="UP000183794"/>
    </source>
</evidence>
<evidence type="ECO:0000256" key="3">
    <source>
        <dbReference type="ARBA" id="ARBA00029447"/>
    </source>
</evidence>
<dbReference type="Proteomes" id="UP000182660">
    <property type="component" value="Unassembled WGS sequence"/>
</dbReference>
<dbReference type="InterPro" id="IPR003660">
    <property type="entry name" value="HAMP_dom"/>
</dbReference>
<dbReference type="KEGG" id="mvs:MVIS_3885"/>
<evidence type="ECO:0000313" key="8">
    <source>
        <dbReference type="EMBL" id="SGY90770.1"/>
    </source>
</evidence>
<dbReference type="AlphaFoldDB" id="A0A090KD19"/>
<dbReference type="Gene3D" id="3.30.450.290">
    <property type="match status" value="1"/>
</dbReference>
<evidence type="ECO:0000256" key="2">
    <source>
        <dbReference type="ARBA" id="ARBA00023224"/>
    </source>
</evidence>
<dbReference type="SUPFAM" id="SSF58104">
    <property type="entry name" value="Methyl-accepting chemotaxis protein (MCP) signaling domain"/>
    <property type="match status" value="1"/>
</dbReference>
<evidence type="ECO:0000259" key="7">
    <source>
        <dbReference type="PROSITE" id="PS50885"/>
    </source>
</evidence>
<keyword evidence="2 4" id="KW-0807">Transducer</keyword>
<feature type="transmembrane region" description="Helical" evidence="5">
    <location>
        <begin position="181"/>
        <end position="203"/>
    </location>
</feature>
<accession>A0A090KD19</accession>
<keyword evidence="5" id="KW-0812">Transmembrane</keyword>
<gene>
    <name evidence="8" type="ORF">MT2528_2001</name>
    <name evidence="9" type="ORF">NVI5450_2223</name>
</gene>
<evidence type="ECO:0000259" key="6">
    <source>
        <dbReference type="PROSITE" id="PS50111"/>
    </source>
</evidence>
<evidence type="ECO:0000313" key="9">
    <source>
        <dbReference type="EMBL" id="SGY99675.1"/>
    </source>
</evidence>
<comment type="similarity">
    <text evidence="3">Belongs to the methyl-accepting chemotaxis (MCP) protein family.</text>
</comment>
<evidence type="ECO:0000256" key="4">
    <source>
        <dbReference type="PROSITE-ProRule" id="PRU00284"/>
    </source>
</evidence>
<dbReference type="PROSITE" id="PS50111">
    <property type="entry name" value="CHEMOTAXIS_TRANSDUC_2"/>
    <property type="match status" value="1"/>
</dbReference>
<dbReference type="InterPro" id="IPR004089">
    <property type="entry name" value="MCPsignal_dom"/>
</dbReference>
<keyword evidence="5" id="KW-0472">Membrane</keyword>
<reference evidence="8 10" key="1">
    <citation type="submission" date="2016-11" db="EMBL/GenBank/DDBJ databases">
        <authorList>
            <person name="Klemetsen T."/>
        </authorList>
    </citation>
    <scope>NUCLEOTIDE SEQUENCE [LARGE SCALE GENOMIC DNA]</scope>
    <source>
        <strain evidence="8">MT 2528</strain>
    </source>
</reference>
<dbReference type="OrthoDB" id="2489132at2"/>
<dbReference type="EMBL" id="FPLD01000060">
    <property type="protein sequence ID" value="SGY99675.1"/>
    <property type="molecule type" value="Genomic_DNA"/>
</dbReference>
<evidence type="ECO:0000313" key="10">
    <source>
        <dbReference type="Proteomes" id="UP000182660"/>
    </source>
</evidence>
<dbReference type="Pfam" id="PF00672">
    <property type="entry name" value="HAMP"/>
    <property type="match status" value="1"/>
</dbReference>
<dbReference type="PATRIC" id="fig|80854.5.peg.4110"/>
<dbReference type="PROSITE" id="PS50885">
    <property type="entry name" value="HAMP"/>
    <property type="match status" value="1"/>
</dbReference>
<reference evidence="9 11" key="2">
    <citation type="submission" date="2016-11" db="EMBL/GenBank/DDBJ databases">
        <authorList>
            <person name="Jaros S."/>
            <person name="Januszkiewicz K."/>
            <person name="Wedrychowicz H."/>
        </authorList>
    </citation>
    <scope>NUCLEOTIDE SEQUENCE [LARGE SCALE GENOMIC DNA]</scope>
    <source>
        <strain evidence="9">NVI 5450</strain>
    </source>
</reference>
<dbReference type="InterPro" id="IPR004090">
    <property type="entry name" value="Chemotax_Me-accpt_rcpt"/>
</dbReference>
<dbReference type="GO" id="GO:0006935">
    <property type="term" value="P:chemotaxis"/>
    <property type="evidence" value="ECO:0007669"/>
    <property type="project" value="InterPro"/>
</dbReference>
<dbReference type="CDD" id="cd06225">
    <property type="entry name" value="HAMP"/>
    <property type="match status" value="1"/>
</dbReference>
<dbReference type="PANTHER" id="PTHR32089:SF112">
    <property type="entry name" value="LYSOZYME-LIKE PROTEIN-RELATED"/>
    <property type="match status" value="1"/>
</dbReference>
<evidence type="ECO:0000256" key="1">
    <source>
        <dbReference type="ARBA" id="ARBA00004370"/>
    </source>
</evidence>
<comment type="subcellular location">
    <subcellularLocation>
        <location evidence="1">Membrane</location>
    </subcellularLocation>
</comment>
<feature type="domain" description="Methyl-accepting transducer" evidence="6">
    <location>
        <begin position="263"/>
        <end position="499"/>
    </location>
</feature>
<keyword evidence="5" id="KW-1133">Transmembrane helix</keyword>
<dbReference type="RefSeq" id="WP_045111857.1">
    <property type="nucleotide sequence ID" value="NZ_CAWQZC010000156.1"/>
</dbReference>
<dbReference type="Proteomes" id="UP000183794">
    <property type="component" value="Unassembled WGS sequence"/>
</dbReference>
<dbReference type="FunFam" id="1.10.287.950:FF:000001">
    <property type="entry name" value="Methyl-accepting chemotaxis sensory transducer"/>
    <property type="match status" value="1"/>
</dbReference>
<dbReference type="GeneID" id="61295905"/>
<dbReference type="GO" id="GO:0016020">
    <property type="term" value="C:membrane"/>
    <property type="evidence" value="ECO:0007669"/>
    <property type="project" value="UniProtKB-SubCell"/>
</dbReference>